<dbReference type="Proteomes" id="UP001159363">
    <property type="component" value="Chromosome X"/>
</dbReference>
<reference evidence="1 2" key="1">
    <citation type="submission" date="2023-02" db="EMBL/GenBank/DDBJ databases">
        <title>LHISI_Scaffold_Assembly.</title>
        <authorList>
            <person name="Stuart O.P."/>
            <person name="Cleave R."/>
            <person name="Magrath M.J.L."/>
            <person name="Mikheyev A.S."/>
        </authorList>
    </citation>
    <scope>NUCLEOTIDE SEQUENCE [LARGE SCALE GENOMIC DNA]</scope>
    <source>
        <strain evidence="1">Daus_M_001</strain>
        <tissue evidence="1">Leg muscle</tissue>
    </source>
</reference>
<sequence length="94" mass="10699">MNSFEMGSNNSKNDLDMSSRVRHLPYAFTYVPGESPRNGNYFSAVIGSYISHKALHLKNNTTAISTEINHIIEIILITFVTQRIFVRVKYAMES</sequence>
<proteinExistence type="predicted"/>
<evidence type="ECO:0000313" key="2">
    <source>
        <dbReference type="Proteomes" id="UP001159363"/>
    </source>
</evidence>
<evidence type="ECO:0000313" key="1">
    <source>
        <dbReference type="EMBL" id="KAJ8886467.1"/>
    </source>
</evidence>
<gene>
    <name evidence="1" type="ORF">PR048_012678</name>
</gene>
<keyword evidence="2" id="KW-1185">Reference proteome</keyword>
<accession>A0ABQ9HQ38</accession>
<dbReference type="EMBL" id="JARBHB010000004">
    <property type="protein sequence ID" value="KAJ8886467.1"/>
    <property type="molecule type" value="Genomic_DNA"/>
</dbReference>
<protein>
    <submittedName>
        <fullName evidence="1">Uncharacterized protein</fullName>
    </submittedName>
</protein>
<feature type="non-terminal residue" evidence="1">
    <location>
        <position position="94"/>
    </location>
</feature>
<name>A0ABQ9HQ38_9NEOP</name>
<comment type="caution">
    <text evidence="1">The sequence shown here is derived from an EMBL/GenBank/DDBJ whole genome shotgun (WGS) entry which is preliminary data.</text>
</comment>
<organism evidence="1 2">
    <name type="scientific">Dryococelus australis</name>
    <dbReference type="NCBI Taxonomy" id="614101"/>
    <lineage>
        <taxon>Eukaryota</taxon>
        <taxon>Metazoa</taxon>
        <taxon>Ecdysozoa</taxon>
        <taxon>Arthropoda</taxon>
        <taxon>Hexapoda</taxon>
        <taxon>Insecta</taxon>
        <taxon>Pterygota</taxon>
        <taxon>Neoptera</taxon>
        <taxon>Polyneoptera</taxon>
        <taxon>Phasmatodea</taxon>
        <taxon>Verophasmatodea</taxon>
        <taxon>Anareolatae</taxon>
        <taxon>Phasmatidae</taxon>
        <taxon>Eurycanthinae</taxon>
        <taxon>Dryococelus</taxon>
    </lineage>
</organism>